<evidence type="ECO:0000256" key="4">
    <source>
        <dbReference type="ARBA" id="ARBA00022737"/>
    </source>
</evidence>
<dbReference type="SUPFAM" id="SSF49313">
    <property type="entry name" value="Cadherin-like"/>
    <property type="match status" value="8"/>
</dbReference>
<evidence type="ECO:0000313" key="10">
    <source>
        <dbReference type="EMBL" id="MFD2571789.1"/>
    </source>
</evidence>
<evidence type="ECO:0000256" key="1">
    <source>
        <dbReference type="ARBA" id="ARBA00004316"/>
    </source>
</evidence>
<dbReference type="Gene3D" id="3.80.10.10">
    <property type="entry name" value="Ribonuclease Inhibitor"/>
    <property type="match status" value="3"/>
</dbReference>
<feature type="domain" description="Ig-like" evidence="9">
    <location>
        <begin position="3773"/>
        <end position="3862"/>
    </location>
</feature>
<dbReference type="SUPFAM" id="SSF48726">
    <property type="entry name" value="Immunoglobulin"/>
    <property type="match status" value="2"/>
</dbReference>
<comment type="subcellular location">
    <subcellularLocation>
        <location evidence="1">Cell projection</location>
    </subcellularLocation>
</comment>
<dbReference type="InterPro" id="IPR059226">
    <property type="entry name" value="Choice_anch_Q_dom"/>
</dbReference>
<name>A0ABW5M564_9BACT</name>
<dbReference type="Gene3D" id="2.130.10.130">
    <property type="entry name" value="Integrin alpha, N-terminal"/>
    <property type="match status" value="2"/>
</dbReference>
<dbReference type="InterPro" id="IPR022409">
    <property type="entry name" value="PKD/Chitinase_dom"/>
</dbReference>
<dbReference type="InterPro" id="IPR007110">
    <property type="entry name" value="Ig-like_dom"/>
</dbReference>
<evidence type="ECO:0000256" key="3">
    <source>
        <dbReference type="ARBA" id="ARBA00022729"/>
    </source>
</evidence>
<dbReference type="InterPro" id="IPR015919">
    <property type="entry name" value="Cadherin-like_sf"/>
</dbReference>
<feature type="chain" id="PRO_5045379940" evidence="7">
    <location>
        <begin position="26"/>
        <end position="4619"/>
    </location>
</feature>
<gene>
    <name evidence="10" type="ORF">ACFSUS_14175</name>
</gene>
<dbReference type="SMART" id="SM00089">
    <property type="entry name" value="PKD"/>
    <property type="match status" value="8"/>
</dbReference>
<dbReference type="NCBIfam" id="NF041518">
    <property type="entry name" value="choice_anch_Q"/>
    <property type="match status" value="1"/>
</dbReference>
<dbReference type="CDD" id="cd00096">
    <property type="entry name" value="Ig"/>
    <property type="match status" value="1"/>
</dbReference>
<dbReference type="Pfam" id="PF13855">
    <property type="entry name" value="LRR_8"/>
    <property type="match status" value="1"/>
</dbReference>
<dbReference type="Proteomes" id="UP001597469">
    <property type="component" value="Unassembled WGS sequence"/>
</dbReference>
<sequence>MKNHYLLRLLLLMLLCLSLTPTAWAQTAASYVFAPINGVTAESTPGNILISASSTFNFRSNPVNIGFTFVFAGVSYTQFTADAGGVLQFGAQPNGAPGFPRDNNTPGLTPGSDSFGTTGFNGGVSYGVVGTSPNRKLVVEWRQSGGGVPDNASRRFQVWLFEGSNAIQMVYASGTADAERVTVGIAASETDFLCVDPATNLASSTEVPDAGGFAYTAGRSFRFEPVVASTAPTITGFTPTTGTEGTSVTVSGTRLTGITAIRVNGTAGTIMGTPTATAVTFTVGTGSTSGRISLSTPGGLAVSSSSFSFAPGITSFTPTSGATGRDVTITGTNLSTVTAVTVNGTPGILVGTPGNASLTFRVGTGSTTGPISVVNPAGTAISSTNFTVTNSVTNVAPASGPVGTVLTITGVGFTNITGVRFGEVPAPFTVNSDAQLTVTVPRLASSQPIRITRGSPGSLTFSSELFTVTRPLTGTAYSLVTSGLATNASTGAVPALADFDGDGQLDLLIGRADGAISHFEQSAVNAATFTLVTHNFNGINVGGNAAPTLTDLDGNGRLDLLIGRADGTISLYRQDAMNSTTFTLAANNLGNIDVGDNSAPAFTDFNGDGLLDMLLGNANGSVSRFSQSSLSPTIFSSPTNFSDLALGNGSSPKPFVTDLDGNGRLDVLFGLANGTISRYEQTATNATTVALVSSNFAGLSAGTDAAPILTDIDGNGALDLLLGRGTGAVDRYEQTSAGPTITSLSPASGPAGTVVTINGTNLTGTTAVVLRGIPVNITPISNTQVSFVVPAQASTGPIRLTTPGGTVLSGTNFTVTRASSSLTYVQRSASFNNIDVGTFSTPAITDLDHDGLIDLLVGREIDGLVSHYEQSAPNSLSFTLRANNLSGLTGHFNSLVSVTDIDGDGLLDMVVGIGAGNFKHYEQSAPNSNSFTQLSNDFNNIVATGGIAFQIPHFTDVDGDGLLDLLVGDEFLSRYEQTAANGGTFTQLNNQDFGPTDDAGNGGAAACVVDLDGNGRLDMLIGRQNGQLFHYEQSSANSTAFTQISTAFNGLSLSGYTTPAITDLDGDGLLDLLVGGADGQIRHFEQAAPPVFTSDPVSKSVCSGSGTTFTVATTGASSFQWQVNTGSGFTNLSNTGPYSGVTSTTLTISNVAGLTGFQYRCVATGDGISVNSNAATLTVNPLPIVTNPTVSTATQGQAFSQAFTASNGQTPYSFSLASGTLPTGLSLTSTGVLSGTPSQSGSFPITVRATDANGCVGVGPTYSLTVSSSTVICNSSPDYQPLVDLYNATNGPNWNNNTGWLSGCDPCTGNNGNPWFGVFCLNGRVNRIILAANQLSGSIPASLSGLTTVKFIELDGNRLTGAIPSELSGLPSLELLNLGSNQLSGSIPASLGTLQNLRALDLFKNQLTGSIPSGLSAATNLEVIRISENQLTGSIPASFTTLTNLRELIVGVNQLTGGIPTNIGSLTALTTLDVAFNPLGGPIPPGLGTLPLIILEAQNAQLTGCFPASLSALCGRDIRLGGNPGLPGGGNFAAFCATGAGSDAFVARAGASQSTVCVGSVVSLSASGGTSYTWSVPSGAILSATTGAVVSATLTTAGPKTFTTVVSNGGGSCTATATASVTVNTAPVVTNPTVSTATVSTAFSQSFTASGGTAPYSFSLASGTLPPGLSLSTAGVLSGTPSQSGSFTLTVRATEASGCVGVGPTYSLTVTAPVVSQPIRYVRQDGTGDGTSWATASGNLQSQIDAPGVEQVWVAAGLYKPTTTTGPNSRTISFSMKNGVAIYGGFPATGNPNFAQRGAVNPVTGSPSSSTLSGDIGTIGNNSDNTYNVIYNGPGLTLTAILDGFVITGGNANSNQLNIGSRRGGGVYNDGGAIDQVCSPTIRNCLFQHNAASDRGSALFNDANNGSASPQLTNCVFESNTGVAIFNESDLGASSPVITNCSFLNNAGGGIFINVVQDNTVSQLTLANCLFRNNSAFEGGAIFGNYEIGAAQQNNIVRITNCVFEENSASTGGGAVTGLGNNRYEVVGSTFRNNSASGNGSSGGAIYSADPIMTFTNCLFEGNSATRSGGGIEIQRASKTLFINCSFLNNSASSSGGVVRYVADDSLVLRNCSFQGNIAPYGSIINKGNSSTKVALTNCVLFGNESEIPIGDDSQQVRVSYSLLEPSVTGYTSGPGNLTTTVSPFASTTSTQLKGCSPAINAGDPATTTATVGTTDLAGNPRFFNNAGAPAGRIDMGAYEFQGNPTAITVTNPTVMTATVSTAFNQTFTASNGQIPYSFSLAGGTLPTGLSLTSTGVLSGTPSQSGIFPITVRATDANGCVATGGVYSLTVNAPATVLSIARASGTPTKLTAVVYVVTFDMPVAGLTAANFSVVTTGLSGGAVTGITNTGPSTYNVSVNTGTGDGTLQLRLNNGTGLTPSVSNLPFDGEVYTIDKTAPTAVVSSPASTSTAPIPFAVDFSENVSNLEVKDILVTNGTAGALVGGGSSYTLSVTPTDPGAVTVRLAADAANDLAGNGNQASNTVSVTYAPAPTITGFAALDNTVCVGSPVTFTATVGNVTGFYSFTLTDGVTTLANSTSMSAFSRSLTPSQTGPLTVTLITGDNGFTSTATTTITVNAFSPDYQPLADLYNATNGANWSNNTGWLNGCDPCTGNAGNPWSGLTCANGRVTRVSLFSNNLVGTIPASLSALSNLTGLILENNQLSGPIPPSLSALSNLTQLNVGFNRLSGGIPSSLSALTNLTSLNLGVNGLSGSIPASLSALSNLTGLILRTNGLNGPIPAGLGALDKLTLLDLGTNELSGAIPPSLGALGNLNLLNLSFNQLSGCFPASLSALCGRTVNFSNNAALPGEGDFAAFCATGAGSDAFVARAGASQSTVCVGSVVSLTASGGTAYSWIAPAGVTLSSPATGSVVSATLGVSGLQTFTVVASNGGSCTAMATVGVLVNPAVSVINPATNTVTINTPFSQTFTASGGAGIYSFSRASGSLPNGLTLNTAGVLSGTPTQGGSFTLTVQARDANGCVGVGPAYVLTVNAVPTITGFAAVDNSVCVGSPVTFTATVGNVIGFYSFTLTNGVSTITNATNQSAFSRTLTPTQTGPQTFTLIAGDNGFTSTATTTVTINVLPVAGLTNNGPLTCSQTSVTLTASGGTSYSFSAGADQLGSSNRAVVNTPGTYSVMVDDGNGCVSSTSTTVVSGTAVVTVANPTTNAVAVNTPFSQTFTASGGVGPYSYSLASGDLPNGLSLASTGVLSGTPRQGGSFPLTVQATDANGCVGVSAPYVLTVNAVPTITGFAAVDNSVCVGSPVTFTASVGNVTGFYSFTLTDGVSTLANSTSMSAFSRSLTPSQTGPLTVTLITGDNGFTSTATTTVTINVLPVAGLTNNGPLTCSQTSVTLTASGGSSGEPFSYTFTDSSGSVLAGSGNTRSVSASGTYSVMVSDANGCVSSTSTTVVSGTAVVAVSNPTTTAVAINTSFSQSFTASGGVGPYSYSLASGDLPNGLSLSTAGVLSGTPRQGGSFTLTVQATDANGCVGVGPAYVLTVNAVPTITGFAAVDNSVCVGSPVTFTATVGNVTGFYSFTLTNGVSTITNATNQSAFSRTLTPTRTGPQTFTLIAGDNGFTSMAIASVTINALPVAGLTNNGPLTCEQTSVTLTASGGTSYVFSGNATQIGTTNQATVNAAGTYSVTVASASGCVSTTSTSVESSTTAASVSISPASALLTCTSPIVSLTALGEGDVRWSTAETSPIISVSVAGNYSVTLTNASGCTATASVTVEQAPDQTLAFTQQPLSATSVTVGATVTTGVVVSGNPTAYQWYKDNLNSPVSGQTSATLTLTNIQLTDAGSYSVVVTGACNIGTPTGLTSSAFSLSVVTPAVPLALTLSASPTQLLTNQSTTLTAIVAGGTAPYSYSFAGPGILISNGNTAIVSSLPVGVQTLTVVVADAVNPAQTLTGTVSVTVGEVVSAPFAITAVTTISCTPVLPNRYSVSFAPRYSGLTGQPISFSVVNELFPTLDGGPYTIRLYTDNPRITLSAVQQGTPGEALFVYDWLAACRASESSNTPPTVLMAVPPQSATVGVGYSYVIPEGTFSDAQTPASLALSAQGLPLGIGLSGYTLSGVPSTTVGSPYSVTLTATDPGGLSVSTVVGFSVSPATGPVAPTPPFAITGVTTISCTPIFDRININFVPQYVGVNGQAIAFGVVNELLPTNEPGPYSLTLYRDNPVITLRATQTGSTEPTSFAYHWLAACASQGQDNTPPVVVNPIGSQTAVVGVNFELNFLNTFVDQETPGQGGLRYAVSGLPAGLSLVNTSLRGVASVTGVSTVVLTATDAGGLSTTVSFGLTVQSAPVSGLALRVQANPTQVTVGGSATLTAQASGGTAPYSYSFSGPGSVSVVGNVAVFSNLSLGEQAFMVVVSDGSQPTPQQLSVGVSVTVAEPSSQTGPFSITGVQPLSCVGVGPGQRQVSFSPQYAGVTGEPISFSVVNELLPTQQAGPYSLRLYTDNPVITLSAQQGSQVVSYAYHWLAGCQAPARLGSSASADAVPGLQVVVLGNPIQGNQVAVAVRGAQGQALRLELTDPAGRPVSEQRVESAGRIETLTLSVGGQPAGILLLRVSSPSQTQTLKLLKR</sequence>
<dbReference type="Gene3D" id="2.60.40.10">
    <property type="entry name" value="Immunoglobulins"/>
    <property type="match status" value="14"/>
</dbReference>
<dbReference type="SUPFAM" id="SSF52058">
    <property type="entry name" value="L domain-like"/>
    <property type="match status" value="2"/>
</dbReference>
<dbReference type="InterPro" id="IPR006644">
    <property type="entry name" value="Cadg"/>
</dbReference>
<dbReference type="Pfam" id="PF13229">
    <property type="entry name" value="Beta_helix"/>
    <property type="match status" value="1"/>
</dbReference>
<dbReference type="InterPro" id="IPR052595">
    <property type="entry name" value="LRRC69/RLP"/>
</dbReference>
<dbReference type="SMART" id="SM00736">
    <property type="entry name" value="CADG"/>
    <property type="match status" value="6"/>
</dbReference>
<dbReference type="RefSeq" id="WP_381523634.1">
    <property type="nucleotide sequence ID" value="NZ_JBHULN010000008.1"/>
</dbReference>
<evidence type="ECO:0000259" key="8">
    <source>
        <dbReference type="PROSITE" id="PS50093"/>
    </source>
</evidence>
<organism evidence="10 11">
    <name type="scientific">Spirosoma soli</name>
    <dbReference type="NCBI Taxonomy" id="1770529"/>
    <lineage>
        <taxon>Bacteria</taxon>
        <taxon>Pseudomonadati</taxon>
        <taxon>Bacteroidota</taxon>
        <taxon>Cytophagia</taxon>
        <taxon>Cytophagales</taxon>
        <taxon>Cytophagaceae</taxon>
        <taxon>Spirosoma</taxon>
    </lineage>
</organism>
<keyword evidence="6" id="KW-0966">Cell projection</keyword>
<evidence type="ECO:0000259" key="9">
    <source>
        <dbReference type="PROSITE" id="PS50835"/>
    </source>
</evidence>
<dbReference type="InterPro" id="IPR003599">
    <property type="entry name" value="Ig_sub"/>
</dbReference>
<dbReference type="EMBL" id="JBHULN010000008">
    <property type="protein sequence ID" value="MFD2571789.1"/>
    <property type="molecule type" value="Genomic_DNA"/>
</dbReference>
<reference evidence="11" key="1">
    <citation type="journal article" date="2019" name="Int. J. Syst. Evol. Microbiol.">
        <title>The Global Catalogue of Microorganisms (GCM) 10K type strain sequencing project: providing services to taxonomists for standard genome sequencing and annotation.</title>
        <authorList>
            <consortium name="The Broad Institute Genomics Platform"/>
            <consortium name="The Broad Institute Genome Sequencing Center for Infectious Disease"/>
            <person name="Wu L."/>
            <person name="Ma J."/>
        </authorList>
    </citation>
    <scope>NUCLEOTIDE SEQUENCE [LARGE SCALE GENOMIC DNA]</scope>
    <source>
        <strain evidence="11">KCTC 42805</strain>
    </source>
</reference>
<dbReference type="InterPro" id="IPR002909">
    <property type="entry name" value="IPT_dom"/>
</dbReference>
<dbReference type="PANTHER" id="PTHR48057">
    <property type="entry name" value="LEUCINE-RICH REPEAT SERINE/THREONINE-PROTEIN KINASE 1"/>
    <property type="match status" value="1"/>
</dbReference>
<dbReference type="Pfam" id="PF13517">
    <property type="entry name" value="FG-GAP_3"/>
    <property type="match status" value="3"/>
</dbReference>
<dbReference type="InterPro" id="IPR039448">
    <property type="entry name" value="Beta_helix"/>
</dbReference>
<dbReference type="SMART" id="SM00369">
    <property type="entry name" value="LRR_TYP"/>
    <property type="match status" value="6"/>
</dbReference>
<protein>
    <submittedName>
        <fullName evidence="10">Ig domain-containing protein</fullName>
    </submittedName>
</protein>
<dbReference type="SMART" id="SM00429">
    <property type="entry name" value="IPT"/>
    <property type="match status" value="3"/>
</dbReference>
<dbReference type="InterPro" id="IPR001611">
    <property type="entry name" value="Leu-rich_rpt"/>
</dbReference>
<dbReference type="InterPro" id="IPR003591">
    <property type="entry name" value="Leu-rich_rpt_typical-subtyp"/>
</dbReference>
<keyword evidence="11" id="KW-1185">Reference proteome</keyword>
<dbReference type="InterPro" id="IPR014756">
    <property type="entry name" value="Ig_E-set"/>
</dbReference>
<dbReference type="InterPro" id="IPR013783">
    <property type="entry name" value="Ig-like_fold"/>
</dbReference>
<dbReference type="SUPFAM" id="SSF69318">
    <property type="entry name" value="Integrin alpha N-terminal domain"/>
    <property type="match status" value="2"/>
</dbReference>
<dbReference type="SUPFAM" id="SSF49299">
    <property type="entry name" value="PKD domain"/>
    <property type="match status" value="1"/>
</dbReference>
<accession>A0ABW5M564</accession>
<keyword evidence="4" id="KW-0677">Repeat</keyword>
<dbReference type="InterPro" id="IPR032675">
    <property type="entry name" value="LRR_dom_sf"/>
</dbReference>
<dbReference type="Pfam" id="PF00560">
    <property type="entry name" value="LRR_1"/>
    <property type="match status" value="2"/>
</dbReference>
<dbReference type="SMART" id="SM00409">
    <property type="entry name" value="IG"/>
    <property type="match status" value="2"/>
</dbReference>
<dbReference type="PANTHER" id="PTHR48057:SF7">
    <property type="entry name" value="LEUCINE-RICH REPEAT SERINE_THREONINE-PROTEIN KINASE 1"/>
    <property type="match status" value="1"/>
</dbReference>
<dbReference type="PROSITE" id="PS50835">
    <property type="entry name" value="IG_LIKE"/>
    <property type="match status" value="2"/>
</dbReference>
<dbReference type="InterPro" id="IPR035986">
    <property type="entry name" value="PKD_dom_sf"/>
</dbReference>
<dbReference type="InterPro" id="IPR006626">
    <property type="entry name" value="PbH1"/>
</dbReference>
<dbReference type="InterPro" id="IPR011050">
    <property type="entry name" value="Pectin_lyase_fold/virulence"/>
</dbReference>
<keyword evidence="5" id="KW-1015">Disulfide bond</keyword>
<dbReference type="InterPro" id="IPR013517">
    <property type="entry name" value="FG-GAP"/>
</dbReference>
<dbReference type="Pfam" id="PF05345">
    <property type="entry name" value="He_PIG"/>
    <property type="match status" value="8"/>
</dbReference>
<comment type="caution">
    <text evidence="10">The sequence shown here is derived from an EMBL/GenBank/DDBJ whole genome shotgun (WGS) entry which is preliminary data.</text>
</comment>
<evidence type="ECO:0000313" key="11">
    <source>
        <dbReference type="Proteomes" id="UP001597469"/>
    </source>
</evidence>
<feature type="signal peptide" evidence="7">
    <location>
        <begin position="1"/>
        <end position="25"/>
    </location>
</feature>
<dbReference type="SUPFAM" id="SSF51126">
    <property type="entry name" value="Pectin lyase-like"/>
    <property type="match status" value="2"/>
</dbReference>
<evidence type="ECO:0000256" key="2">
    <source>
        <dbReference type="ARBA" id="ARBA00022614"/>
    </source>
</evidence>
<dbReference type="InterPro" id="IPR000601">
    <property type="entry name" value="PKD_dom"/>
</dbReference>
<dbReference type="SMART" id="SM00710">
    <property type="entry name" value="PbH1"/>
    <property type="match status" value="10"/>
</dbReference>
<dbReference type="InterPro" id="IPR036179">
    <property type="entry name" value="Ig-like_dom_sf"/>
</dbReference>
<keyword evidence="3 7" id="KW-0732">Signal</keyword>
<dbReference type="CDD" id="cd00102">
    <property type="entry name" value="IPT"/>
    <property type="match status" value="1"/>
</dbReference>
<evidence type="ECO:0000256" key="6">
    <source>
        <dbReference type="ARBA" id="ARBA00023273"/>
    </source>
</evidence>
<evidence type="ECO:0000256" key="7">
    <source>
        <dbReference type="SAM" id="SignalP"/>
    </source>
</evidence>
<dbReference type="InterPro" id="IPR028994">
    <property type="entry name" value="Integrin_alpha_N"/>
</dbReference>
<feature type="domain" description="PKD" evidence="8">
    <location>
        <begin position="1570"/>
        <end position="1628"/>
    </location>
</feature>
<dbReference type="SUPFAM" id="SSF81296">
    <property type="entry name" value="E set domains"/>
    <property type="match status" value="4"/>
</dbReference>
<proteinExistence type="predicted"/>
<keyword evidence="2" id="KW-0433">Leucine-rich repeat</keyword>
<dbReference type="PROSITE" id="PS50093">
    <property type="entry name" value="PKD"/>
    <property type="match status" value="1"/>
</dbReference>
<feature type="domain" description="Ig-like" evidence="9">
    <location>
        <begin position="1059"/>
        <end position="1178"/>
    </location>
</feature>
<evidence type="ECO:0000256" key="5">
    <source>
        <dbReference type="ARBA" id="ARBA00023157"/>
    </source>
</evidence>